<dbReference type="InterPro" id="IPR007016">
    <property type="entry name" value="O-antigen_ligase-rel_domated"/>
</dbReference>
<gene>
    <name evidence="7" type="ORF">WMG39_24165</name>
</gene>
<comment type="subcellular location">
    <subcellularLocation>
        <location evidence="1">Membrane</location>
        <topology evidence="1">Multi-pass membrane protein</topology>
    </subcellularLocation>
</comment>
<feature type="transmembrane region" description="Helical" evidence="5">
    <location>
        <begin position="214"/>
        <end position="230"/>
    </location>
</feature>
<feature type="transmembrane region" description="Helical" evidence="5">
    <location>
        <begin position="360"/>
        <end position="380"/>
    </location>
</feature>
<feature type="transmembrane region" description="Helical" evidence="5">
    <location>
        <begin position="64"/>
        <end position="85"/>
    </location>
</feature>
<evidence type="ECO:0000256" key="1">
    <source>
        <dbReference type="ARBA" id="ARBA00004141"/>
    </source>
</evidence>
<feature type="transmembrane region" description="Helical" evidence="5">
    <location>
        <begin position="186"/>
        <end position="202"/>
    </location>
</feature>
<protein>
    <submittedName>
        <fullName evidence="7">O-antigen ligase family protein</fullName>
    </submittedName>
</protein>
<dbReference type="EMBL" id="JBBLXS010000465">
    <property type="protein sequence ID" value="MEK0187910.1"/>
    <property type="molecule type" value="Genomic_DNA"/>
</dbReference>
<evidence type="ECO:0000256" key="3">
    <source>
        <dbReference type="ARBA" id="ARBA00022989"/>
    </source>
</evidence>
<dbReference type="Pfam" id="PF04932">
    <property type="entry name" value="Wzy_C"/>
    <property type="match status" value="1"/>
</dbReference>
<evidence type="ECO:0000256" key="5">
    <source>
        <dbReference type="SAM" id="Phobius"/>
    </source>
</evidence>
<evidence type="ECO:0000256" key="4">
    <source>
        <dbReference type="ARBA" id="ARBA00023136"/>
    </source>
</evidence>
<keyword evidence="3 5" id="KW-1133">Transmembrane helix</keyword>
<name>A0ABU8YUC7_9CYAN</name>
<keyword evidence="7" id="KW-0436">Ligase</keyword>
<feature type="transmembrane region" description="Helical" evidence="5">
    <location>
        <begin position="32"/>
        <end position="52"/>
    </location>
</feature>
<organism evidence="7 8">
    <name type="scientific">Microcoleus anatoxicus PTRS2</name>
    <dbReference type="NCBI Taxonomy" id="2705321"/>
    <lineage>
        <taxon>Bacteria</taxon>
        <taxon>Bacillati</taxon>
        <taxon>Cyanobacteriota</taxon>
        <taxon>Cyanophyceae</taxon>
        <taxon>Oscillatoriophycideae</taxon>
        <taxon>Oscillatoriales</taxon>
        <taxon>Microcoleaceae</taxon>
        <taxon>Microcoleus</taxon>
        <taxon>Microcoleus anatoxicus</taxon>
    </lineage>
</organism>
<keyword evidence="2 5" id="KW-0812">Transmembrane</keyword>
<dbReference type="PANTHER" id="PTHR37422:SF17">
    <property type="entry name" value="O-ANTIGEN LIGASE"/>
    <property type="match status" value="1"/>
</dbReference>
<proteinExistence type="predicted"/>
<evidence type="ECO:0000256" key="2">
    <source>
        <dbReference type="ARBA" id="ARBA00022692"/>
    </source>
</evidence>
<feature type="transmembrane region" description="Helical" evidence="5">
    <location>
        <begin position="105"/>
        <end position="122"/>
    </location>
</feature>
<feature type="domain" description="O-antigen ligase-related" evidence="6">
    <location>
        <begin position="219"/>
        <end position="369"/>
    </location>
</feature>
<evidence type="ECO:0000259" key="6">
    <source>
        <dbReference type="Pfam" id="PF04932"/>
    </source>
</evidence>
<dbReference type="GO" id="GO:0016874">
    <property type="term" value="F:ligase activity"/>
    <property type="evidence" value="ECO:0007669"/>
    <property type="project" value="UniProtKB-KW"/>
</dbReference>
<evidence type="ECO:0000313" key="8">
    <source>
        <dbReference type="Proteomes" id="UP001384579"/>
    </source>
</evidence>
<feature type="transmembrane region" description="Helical" evidence="5">
    <location>
        <begin position="259"/>
        <end position="279"/>
    </location>
</feature>
<keyword evidence="4 5" id="KW-0472">Membrane</keyword>
<accession>A0ABU8YUC7</accession>
<sequence>MLIILGAIVLVLTLFIIQIASQKKNSLTLERWFTILYIFVSPHVNLPPFNYLHFVNITEAEKGIIYQIPLIFYPWIAFLLCGRLIKFLNKQFVEGLSSLILRNPAAFVYFLLPITSTLWSLVPDITLKAGMAFTGFTIVSFYIASRYEWHELSGLLRAGYTSLAIVSFLRRPNVGREFAGITGHKNAFGSIMVICTALWYLHYSQGAKTQKERWIALGLMFFSFYLVRATSSGGSLVNSLMLIVVVSSLSFLSKLKFQWAFTSIVGFTVLGIIASVYIIDNLESIVVGGLGKDLTLTGRTEFWPKLIDAANQRPWFGYGFDGFFQQDEVGEQTPAYFIYTTNGFQPKTAHNGAISILLSFGYPGMILILVSLLTNLIFAVRELSRRPLSQSGIPIIYLVFIILNNITEGSIGEIGDVWLGYVILTVRLSIDSAKSSSIPQLRD</sequence>
<dbReference type="RefSeq" id="WP_340522926.1">
    <property type="nucleotide sequence ID" value="NZ_JBBLXS010000465.1"/>
</dbReference>
<comment type="caution">
    <text evidence="7">The sequence shown here is derived from an EMBL/GenBank/DDBJ whole genome shotgun (WGS) entry which is preliminary data.</text>
</comment>
<feature type="transmembrane region" description="Helical" evidence="5">
    <location>
        <begin position="129"/>
        <end position="147"/>
    </location>
</feature>
<evidence type="ECO:0000313" key="7">
    <source>
        <dbReference type="EMBL" id="MEK0187910.1"/>
    </source>
</evidence>
<dbReference type="Proteomes" id="UP001384579">
    <property type="component" value="Unassembled WGS sequence"/>
</dbReference>
<keyword evidence="8" id="KW-1185">Reference proteome</keyword>
<dbReference type="InterPro" id="IPR051533">
    <property type="entry name" value="WaaL-like"/>
</dbReference>
<reference evidence="7 8" key="1">
    <citation type="journal article" date="2020" name="Harmful Algae">
        <title>Molecular and morphological characterization of a novel dihydroanatoxin-a producing Microcoleus species (cyanobacteria) from the Russian River, California, USA.</title>
        <authorList>
            <person name="Conklin K.Y."/>
            <person name="Stancheva R."/>
            <person name="Otten T.G."/>
            <person name="Fadness R."/>
            <person name="Boyer G.L."/>
            <person name="Read B."/>
            <person name="Zhang X."/>
            <person name="Sheath R.G."/>
        </authorList>
    </citation>
    <scope>NUCLEOTIDE SEQUENCE [LARGE SCALE GENOMIC DNA]</scope>
    <source>
        <strain evidence="7 8">PTRS2</strain>
    </source>
</reference>
<dbReference type="PANTHER" id="PTHR37422">
    <property type="entry name" value="TEICHURONIC ACID BIOSYNTHESIS PROTEIN TUAE"/>
    <property type="match status" value="1"/>
</dbReference>